<dbReference type="OrthoDB" id="10057999at2759"/>
<protein>
    <submittedName>
        <fullName evidence="2">Uncharacterized protein</fullName>
    </submittedName>
</protein>
<reference evidence="2" key="2">
    <citation type="submission" date="2025-09" db="UniProtKB">
        <authorList>
            <consortium name="Ensembl"/>
        </authorList>
    </citation>
    <scope>IDENTIFICATION</scope>
</reference>
<dbReference type="Ensembl" id="ENSLLET00000004180.1">
    <property type="protein sequence ID" value="ENSLLEP00000003992.1"/>
    <property type="gene ID" value="ENSLLEG00000002572.1"/>
</dbReference>
<evidence type="ECO:0000313" key="2">
    <source>
        <dbReference type="Ensembl" id="ENSLLEP00000003992.1"/>
    </source>
</evidence>
<dbReference type="Proteomes" id="UP000694569">
    <property type="component" value="Unplaced"/>
</dbReference>
<evidence type="ECO:0000256" key="1">
    <source>
        <dbReference type="SAM" id="MobiDB-lite"/>
    </source>
</evidence>
<name>A0A8C5LT31_9ANUR</name>
<feature type="region of interest" description="Disordered" evidence="1">
    <location>
        <begin position="71"/>
        <end position="91"/>
    </location>
</feature>
<feature type="compositionally biased region" description="Polar residues" evidence="1">
    <location>
        <begin position="76"/>
        <end position="91"/>
    </location>
</feature>
<dbReference type="AlphaFoldDB" id="A0A8C5LT31"/>
<feature type="compositionally biased region" description="Polar residues" evidence="1">
    <location>
        <begin position="1"/>
        <end position="15"/>
    </location>
</feature>
<accession>A0A8C5LT31</accession>
<sequence>MCSHFTSLRSVSRKTTVAPPPSVSDSQGAWSPTAHAVSLGPALSSPSTCHRQTQRQERGCHTHPYLNALQFGGMGSSSTNLPSGTHSPLDLQDSTLTSLEKHPEEGTPGCYLPFCDMFFGVEGTTWVPKGLIPVSQRGEVQKEPEQCPVIDSQGLHHELEYQTSLHMEDHSLEQMQTMVVGEVLKDIETACKLLNISAGTPPRPVTPVRPQEVELGYDRVQSFLDVLGHEDYIPFVQPLAQQFPQLSLDASSGTHTDRPCHRSNATCLSYIICSTSGTAPLYICTTDAGGRHAQQPASETDSVWPPVLTCLQKDPHTAYSRYQRRWTNL</sequence>
<evidence type="ECO:0000313" key="3">
    <source>
        <dbReference type="Proteomes" id="UP000694569"/>
    </source>
</evidence>
<feature type="region of interest" description="Disordered" evidence="1">
    <location>
        <begin position="1"/>
        <end position="32"/>
    </location>
</feature>
<reference evidence="2" key="1">
    <citation type="submission" date="2025-08" db="UniProtKB">
        <authorList>
            <consortium name="Ensembl"/>
        </authorList>
    </citation>
    <scope>IDENTIFICATION</scope>
</reference>
<keyword evidence="3" id="KW-1185">Reference proteome</keyword>
<proteinExistence type="predicted"/>
<organism evidence="2 3">
    <name type="scientific">Leptobrachium leishanense</name>
    <name type="common">Leishan spiny toad</name>
    <dbReference type="NCBI Taxonomy" id="445787"/>
    <lineage>
        <taxon>Eukaryota</taxon>
        <taxon>Metazoa</taxon>
        <taxon>Chordata</taxon>
        <taxon>Craniata</taxon>
        <taxon>Vertebrata</taxon>
        <taxon>Euteleostomi</taxon>
        <taxon>Amphibia</taxon>
        <taxon>Batrachia</taxon>
        <taxon>Anura</taxon>
        <taxon>Pelobatoidea</taxon>
        <taxon>Megophryidae</taxon>
        <taxon>Leptobrachium</taxon>
    </lineage>
</organism>